<keyword evidence="2" id="KW-0479">Metal-binding</keyword>
<organism evidence="5 6">
    <name type="scientific">Amphibalanus amphitrite</name>
    <name type="common">Striped barnacle</name>
    <name type="synonym">Balanus amphitrite</name>
    <dbReference type="NCBI Taxonomy" id="1232801"/>
    <lineage>
        <taxon>Eukaryota</taxon>
        <taxon>Metazoa</taxon>
        <taxon>Ecdysozoa</taxon>
        <taxon>Arthropoda</taxon>
        <taxon>Crustacea</taxon>
        <taxon>Multicrustacea</taxon>
        <taxon>Cirripedia</taxon>
        <taxon>Thoracica</taxon>
        <taxon>Thoracicalcarea</taxon>
        <taxon>Balanomorpha</taxon>
        <taxon>Balanoidea</taxon>
        <taxon>Balanidae</taxon>
        <taxon>Amphibalaninae</taxon>
        <taxon>Amphibalanus</taxon>
    </lineage>
</organism>
<dbReference type="GO" id="GO:0045467">
    <property type="term" value="P:R7 cell development"/>
    <property type="evidence" value="ECO:0007669"/>
    <property type="project" value="UniProtKB-ARBA"/>
</dbReference>
<dbReference type="EMBL" id="VIIS01000399">
    <property type="protein sequence ID" value="KAF0309468.1"/>
    <property type="molecule type" value="Genomic_DNA"/>
</dbReference>
<dbReference type="Pfam" id="PF13912">
    <property type="entry name" value="zf-C2H2_6"/>
    <property type="match status" value="1"/>
</dbReference>
<dbReference type="GO" id="GO:0005634">
    <property type="term" value="C:nucleus"/>
    <property type="evidence" value="ECO:0007669"/>
    <property type="project" value="TreeGrafter"/>
</dbReference>
<evidence type="ECO:0000313" key="6">
    <source>
        <dbReference type="Proteomes" id="UP000440578"/>
    </source>
</evidence>
<keyword evidence="2" id="KW-0863">Zinc-finger</keyword>
<dbReference type="InterPro" id="IPR011333">
    <property type="entry name" value="SKP1/BTB/POZ_sf"/>
</dbReference>
<dbReference type="GO" id="GO:0008406">
    <property type="term" value="P:gonad development"/>
    <property type="evidence" value="ECO:0007669"/>
    <property type="project" value="UniProtKB-ARBA"/>
</dbReference>
<dbReference type="GO" id="GO:0035167">
    <property type="term" value="P:larval lymph gland hemopoiesis"/>
    <property type="evidence" value="ECO:0007669"/>
    <property type="project" value="UniProtKB-ARBA"/>
</dbReference>
<dbReference type="Pfam" id="PF00651">
    <property type="entry name" value="BTB"/>
    <property type="match status" value="1"/>
</dbReference>
<dbReference type="SMART" id="SM00355">
    <property type="entry name" value="ZnF_C2H2"/>
    <property type="match status" value="8"/>
</dbReference>
<dbReference type="GO" id="GO:0007464">
    <property type="term" value="P:R3/R4 cell fate commitment"/>
    <property type="evidence" value="ECO:0007669"/>
    <property type="project" value="UniProtKB-ARBA"/>
</dbReference>
<dbReference type="SMART" id="SM00225">
    <property type="entry name" value="BTB"/>
    <property type="match status" value="1"/>
</dbReference>
<reference evidence="5 6" key="1">
    <citation type="submission" date="2019-07" db="EMBL/GenBank/DDBJ databases">
        <title>Draft genome assembly of a fouling barnacle, Amphibalanus amphitrite (Darwin, 1854): The first reference genome for Thecostraca.</title>
        <authorList>
            <person name="Kim W."/>
        </authorList>
    </citation>
    <scope>NUCLEOTIDE SEQUENCE [LARGE SCALE GENOMIC DNA]</scope>
    <source>
        <strain evidence="5">SNU_AA5</strain>
        <tissue evidence="5">Soma without cirri and trophi</tissue>
    </source>
</reference>
<accession>A0A6A4X3E0</accession>
<dbReference type="InterPro" id="IPR013087">
    <property type="entry name" value="Znf_C2H2_type"/>
</dbReference>
<dbReference type="PROSITE" id="PS50157">
    <property type="entry name" value="ZINC_FINGER_C2H2_2"/>
    <property type="match status" value="5"/>
</dbReference>
<dbReference type="PROSITE" id="PS00028">
    <property type="entry name" value="ZINC_FINGER_C2H2_1"/>
    <property type="match status" value="7"/>
</dbReference>
<dbReference type="CDD" id="cd18315">
    <property type="entry name" value="BTB_POZ_BAB-like"/>
    <property type="match status" value="1"/>
</dbReference>
<dbReference type="GO" id="GO:0008270">
    <property type="term" value="F:zinc ion binding"/>
    <property type="evidence" value="ECO:0007669"/>
    <property type="project" value="UniProtKB-KW"/>
</dbReference>
<dbReference type="InterPro" id="IPR000210">
    <property type="entry name" value="BTB/POZ_dom"/>
</dbReference>
<evidence type="ECO:0000313" key="5">
    <source>
        <dbReference type="EMBL" id="KAF0309468.1"/>
    </source>
</evidence>
<dbReference type="PANTHER" id="PTHR23110:SF99">
    <property type="entry name" value="BROAD-COMPLEX CORE PROTEIN ISOFORM 6"/>
    <property type="match status" value="1"/>
</dbReference>
<dbReference type="GO" id="GO:0007526">
    <property type="term" value="P:larval somatic muscle development"/>
    <property type="evidence" value="ECO:0007669"/>
    <property type="project" value="UniProtKB-ARBA"/>
</dbReference>
<dbReference type="PANTHER" id="PTHR23110">
    <property type="entry name" value="BTB DOMAIN TRANSCRIPTION FACTOR"/>
    <property type="match status" value="1"/>
</dbReference>
<evidence type="ECO:0000259" key="3">
    <source>
        <dbReference type="PROSITE" id="PS50097"/>
    </source>
</evidence>
<feature type="domain" description="C2H2-type" evidence="4">
    <location>
        <begin position="214"/>
        <end position="241"/>
    </location>
</feature>
<dbReference type="Pfam" id="PF00096">
    <property type="entry name" value="zf-C2H2"/>
    <property type="match status" value="3"/>
</dbReference>
<feature type="domain" description="C2H2-type" evidence="4">
    <location>
        <begin position="240"/>
        <end position="268"/>
    </location>
</feature>
<gene>
    <name evidence="5" type="primary">br_28</name>
    <name evidence="5" type="ORF">FJT64_019423</name>
</gene>
<dbReference type="AlphaFoldDB" id="A0A6A4X3E0"/>
<dbReference type="GO" id="GO:0006357">
    <property type="term" value="P:regulation of transcription by RNA polymerase II"/>
    <property type="evidence" value="ECO:0007669"/>
    <property type="project" value="TreeGrafter"/>
</dbReference>
<keyword evidence="1" id="KW-0539">Nucleus</keyword>
<dbReference type="SUPFAM" id="SSF54695">
    <property type="entry name" value="POZ domain"/>
    <property type="match status" value="1"/>
</dbReference>
<dbReference type="Gene3D" id="3.30.160.60">
    <property type="entry name" value="Classic Zinc Finger"/>
    <property type="match status" value="4"/>
</dbReference>
<keyword evidence="2" id="KW-0862">Zinc</keyword>
<comment type="caution">
    <text evidence="5">The sequence shown here is derived from an EMBL/GenBank/DDBJ whole genome shotgun (WGS) entry which is preliminary data.</text>
</comment>
<sequence>MAGDGQRFCLKWNDFRNSVTSVFEDLRKDGELVDITLCCEGKKVKAHRMMLSACSPYFRDLLKENPCQHPVFFLKDTTFSDLRAVIEFVYNGEVNVTQTQLSSFLKTAEMLQVRGLTGDEDKPGEQLRMSYPHGGQVKVEKIDIDIADDDEDDMAALGQVVDYEEGYDSNQSLGAVPVPDPGQVSEMLAAAGPSSDGGAGSMTAGGGGGEGRRFTCLVCHKRYGSREALSNHMPLHRGLTDCNLCNKRFGTTSARNKHQRIVHGRRLPPGGVGVAVARASGLVTARLQCAICSRSFRSESSWYQHRRTHQGLANCPVCGRCLSRSNDLRRHLICGGGGGHTCQVCWRSFQSRASLSAHRLTHEGRTVCPLCSRFLSRRADVLRHLNMSHGMNKDEARALLRDTDRRTFAAAVAAASEGADADADGGAGGEPYRCSECLAGFRNQESLIHHRKLHEGRTTCPLCRLMLNRVSDLRRHMYRVHQLDRHQVAALLPTA</sequence>
<evidence type="ECO:0000256" key="2">
    <source>
        <dbReference type="PROSITE-ProRule" id="PRU00042"/>
    </source>
</evidence>
<evidence type="ECO:0000256" key="1">
    <source>
        <dbReference type="ARBA" id="ARBA00023242"/>
    </source>
</evidence>
<dbReference type="InterPro" id="IPR036236">
    <property type="entry name" value="Znf_C2H2_sf"/>
</dbReference>
<name>A0A6A4X3E0_AMPAM</name>
<feature type="domain" description="BTB" evidence="3">
    <location>
        <begin position="33"/>
        <end position="98"/>
    </location>
</feature>
<dbReference type="GO" id="GO:0045476">
    <property type="term" value="P:nurse cell apoptotic process"/>
    <property type="evidence" value="ECO:0007669"/>
    <property type="project" value="UniProtKB-ARBA"/>
</dbReference>
<dbReference type="SUPFAM" id="SSF57667">
    <property type="entry name" value="beta-beta-alpha zinc fingers"/>
    <property type="match status" value="4"/>
</dbReference>
<feature type="domain" description="C2H2-type" evidence="4">
    <location>
        <begin position="340"/>
        <end position="367"/>
    </location>
</feature>
<dbReference type="GO" id="GO:0016199">
    <property type="term" value="P:axon midline choice point recognition"/>
    <property type="evidence" value="ECO:0007669"/>
    <property type="project" value="UniProtKB-ARBA"/>
</dbReference>
<evidence type="ECO:0000259" key="4">
    <source>
        <dbReference type="PROSITE" id="PS50157"/>
    </source>
</evidence>
<dbReference type="GO" id="GO:0048813">
    <property type="term" value="P:dendrite morphogenesis"/>
    <property type="evidence" value="ECO:0007669"/>
    <property type="project" value="UniProtKB-ARBA"/>
</dbReference>
<feature type="domain" description="C2H2-type" evidence="4">
    <location>
        <begin position="287"/>
        <end position="314"/>
    </location>
</feature>
<proteinExistence type="predicted"/>
<dbReference type="InterPro" id="IPR051095">
    <property type="entry name" value="Dros_DevTransReg"/>
</dbReference>
<keyword evidence="6" id="KW-1185">Reference proteome</keyword>
<dbReference type="Proteomes" id="UP000440578">
    <property type="component" value="Unassembled WGS sequence"/>
</dbReference>
<dbReference type="OrthoDB" id="19132at2759"/>
<dbReference type="Gene3D" id="3.30.710.10">
    <property type="entry name" value="Potassium Channel Kv1.1, Chain A"/>
    <property type="match status" value="1"/>
</dbReference>
<feature type="domain" description="C2H2-type" evidence="4">
    <location>
        <begin position="432"/>
        <end position="459"/>
    </location>
</feature>
<dbReference type="PROSITE" id="PS50097">
    <property type="entry name" value="BTB"/>
    <property type="match status" value="1"/>
</dbReference>
<protein>
    <submittedName>
        <fullName evidence="5">Broad-complex core protein isoform 6</fullName>
    </submittedName>
</protein>